<reference evidence="2 3" key="1">
    <citation type="submission" date="2023-04" db="EMBL/GenBank/DDBJ databases">
        <title>A novel bacteria isolated from coastal sediment.</title>
        <authorList>
            <person name="Liu X.-J."/>
            <person name="Du Z.-J."/>
        </authorList>
    </citation>
    <scope>NUCLEOTIDE SEQUENCE [LARGE SCALE GENOMIC DNA]</scope>
    <source>
        <strain evidence="2 3">SDUM461003</strain>
    </source>
</reference>
<feature type="transmembrane region" description="Helical" evidence="1">
    <location>
        <begin position="6"/>
        <end position="32"/>
    </location>
</feature>
<accession>A0ABU1AW77</accession>
<comment type="caution">
    <text evidence="2">The sequence shown here is derived from an EMBL/GenBank/DDBJ whole genome shotgun (WGS) entry which is preliminary data.</text>
</comment>
<evidence type="ECO:0000313" key="3">
    <source>
        <dbReference type="Proteomes" id="UP001225316"/>
    </source>
</evidence>
<feature type="transmembrane region" description="Helical" evidence="1">
    <location>
        <begin position="315"/>
        <end position="334"/>
    </location>
</feature>
<name>A0ABU1AW77_9BACT</name>
<protein>
    <submittedName>
        <fullName evidence="2">Inner membrane CreD family protein</fullName>
    </submittedName>
</protein>
<evidence type="ECO:0000313" key="2">
    <source>
        <dbReference type="EMBL" id="MDQ8207887.1"/>
    </source>
</evidence>
<dbReference type="Proteomes" id="UP001225316">
    <property type="component" value="Unassembled WGS sequence"/>
</dbReference>
<feature type="transmembrane region" description="Helical" evidence="1">
    <location>
        <begin position="289"/>
        <end position="308"/>
    </location>
</feature>
<keyword evidence="1" id="KW-1133">Transmembrane helix</keyword>
<dbReference type="EMBL" id="JARXHW010000020">
    <property type="protein sequence ID" value="MDQ8207887.1"/>
    <property type="molecule type" value="Genomic_DNA"/>
</dbReference>
<dbReference type="RefSeq" id="WP_308950212.1">
    <property type="nucleotide sequence ID" value="NZ_JARXHW010000020.1"/>
</dbReference>
<feature type="transmembrane region" description="Helical" evidence="1">
    <location>
        <begin position="261"/>
        <end position="283"/>
    </location>
</feature>
<organism evidence="2 3">
    <name type="scientific">Thalassobacterium maritimum</name>
    <dbReference type="NCBI Taxonomy" id="3041265"/>
    <lineage>
        <taxon>Bacteria</taxon>
        <taxon>Pseudomonadati</taxon>
        <taxon>Verrucomicrobiota</taxon>
        <taxon>Opitutia</taxon>
        <taxon>Puniceicoccales</taxon>
        <taxon>Coraliomargaritaceae</taxon>
        <taxon>Thalassobacterium</taxon>
    </lineage>
</organism>
<keyword evidence="1" id="KW-0812">Transmembrane</keyword>
<evidence type="ECO:0000256" key="1">
    <source>
        <dbReference type="SAM" id="Phobius"/>
    </source>
</evidence>
<dbReference type="InterPro" id="IPR010364">
    <property type="entry name" value="Uncharacterised_IM_CreD"/>
</dbReference>
<sequence length="409" mass="44852">MHKYTLTFRSILAVGFIFICTAVGWFILGGALTHRSMDRSGSLMYEVQATWGPQLRQAHPIAWYESPANASGRSSVSPSMSRVQVDLQYEPKRKGLFWYRTYQVQFAANYEISNPTPIAQTVYVAFSLPSADASYNNFTFELEGAGVDEPILREGTITQAVVIPPQSTVPLQVSYHARGLNHWEYDLNGASRVQNFQLAMQTDFESINFPGGTASPTDRSAIATGGWDLIWDYPDVIGAQSIGMDMPKVLNPGPIASRISFFAPVSLLFFFAVLLIFGAVTGINLHPMNYFFLAAGCFAFQLLFAYTVDLMPIHLCFFLSAAVSLLLVCGYLHAVGGRALTRIALPAQFAYMVLFSYSFFFDGLSGLTIAIGAVLTLAVLMRATAKMDWSTVFVARKRGDSGLSVGSGE</sequence>
<proteinExistence type="predicted"/>
<feature type="transmembrane region" description="Helical" evidence="1">
    <location>
        <begin position="354"/>
        <end position="380"/>
    </location>
</feature>
<keyword evidence="1" id="KW-0472">Membrane</keyword>
<dbReference type="Pfam" id="PF06123">
    <property type="entry name" value="CreD"/>
    <property type="match status" value="1"/>
</dbReference>
<gene>
    <name evidence="2" type="ORF">QEH52_10220</name>
</gene>
<keyword evidence="3" id="KW-1185">Reference proteome</keyword>